<evidence type="ECO:0000313" key="3">
    <source>
        <dbReference type="Proteomes" id="UP000274822"/>
    </source>
</evidence>
<keyword evidence="3" id="KW-1185">Reference proteome</keyword>
<reference evidence="2 3" key="1">
    <citation type="journal article" date="2018" name="New Phytol.">
        <title>Phylogenomics of Endogonaceae and evolution of mycorrhizas within Mucoromycota.</title>
        <authorList>
            <person name="Chang Y."/>
            <person name="Desiro A."/>
            <person name="Na H."/>
            <person name="Sandor L."/>
            <person name="Lipzen A."/>
            <person name="Clum A."/>
            <person name="Barry K."/>
            <person name="Grigoriev I.V."/>
            <person name="Martin F.M."/>
            <person name="Stajich J.E."/>
            <person name="Smith M.E."/>
            <person name="Bonito G."/>
            <person name="Spatafora J.W."/>
        </authorList>
    </citation>
    <scope>NUCLEOTIDE SEQUENCE [LARGE SCALE GENOMIC DNA]</scope>
    <source>
        <strain evidence="2 3">AD002</strain>
    </source>
</reference>
<evidence type="ECO:0000256" key="1">
    <source>
        <dbReference type="SAM" id="MobiDB-lite"/>
    </source>
</evidence>
<dbReference type="Proteomes" id="UP000274822">
    <property type="component" value="Unassembled WGS sequence"/>
</dbReference>
<dbReference type="EMBL" id="RBNJ01000571">
    <property type="protein sequence ID" value="RUS34336.1"/>
    <property type="molecule type" value="Genomic_DNA"/>
</dbReference>
<comment type="caution">
    <text evidence="2">The sequence shown here is derived from an EMBL/GenBank/DDBJ whole genome shotgun (WGS) entry which is preliminary data.</text>
</comment>
<name>A0A433QX43_9FUNG</name>
<dbReference type="AlphaFoldDB" id="A0A433QX43"/>
<feature type="region of interest" description="Disordered" evidence="1">
    <location>
        <begin position="165"/>
        <end position="228"/>
    </location>
</feature>
<protein>
    <recommendedName>
        <fullName evidence="4">DUF5615 domain-containing protein</fullName>
    </recommendedName>
</protein>
<evidence type="ECO:0000313" key="2">
    <source>
        <dbReference type="EMBL" id="RUS34336.1"/>
    </source>
</evidence>
<feature type="compositionally biased region" description="Polar residues" evidence="1">
    <location>
        <begin position="165"/>
        <end position="192"/>
    </location>
</feature>
<organism evidence="2 3">
    <name type="scientific">Jimgerdemannia flammicorona</name>
    <dbReference type="NCBI Taxonomy" id="994334"/>
    <lineage>
        <taxon>Eukaryota</taxon>
        <taxon>Fungi</taxon>
        <taxon>Fungi incertae sedis</taxon>
        <taxon>Mucoromycota</taxon>
        <taxon>Mucoromycotina</taxon>
        <taxon>Endogonomycetes</taxon>
        <taxon>Endogonales</taxon>
        <taxon>Endogonaceae</taxon>
        <taxon>Jimgerdemannia</taxon>
    </lineage>
</organism>
<accession>A0A433QX43</accession>
<sequence length="255" mass="28902">MNTTTFKCKFDENLLGFVGKAVLENFDVEMEGIGGKDDEAITVEASKCGRTIITNDTDFLFTLNNEYGVIVLWGGIHNDNGIWQPLRCLKRMERQTAVLLLFKQNLREMERIRDERRCALASLSGRKSNQTLSVLKWEFIEPTDDQKKYFLKRREEKTLEALENARNNASASPTPITVSTEPIPPQKTQDFSGSPLIPENTSESSKSACRAGYQGYPNRRIHNGDSDTRANSIDFNQIFISLSRPNSDFPFTVSF</sequence>
<proteinExistence type="predicted"/>
<evidence type="ECO:0008006" key="4">
    <source>
        <dbReference type="Google" id="ProtNLM"/>
    </source>
</evidence>
<gene>
    <name evidence="2" type="ORF">BC938DRAFT_481121</name>
</gene>